<evidence type="ECO:0000313" key="6">
    <source>
        <dbReference type="EMBL" id="KAL1798170.1"/>
    </source>
</evidence>
<feature type="region of interest" description="Disordered" evidence="2">
    <location>
        <begin position="141"/>
        <end position="177"/>
    </location>
</feature>
<evidence type="ECO:0000313" key="7">
    <source>
        <dbReference type="Proteomes" id="UP001578633"/>
    </source>
</evidence>
<gene>
    <name evidence="6" type="ORF">ACET3X_002207</name>
</gene>
<sequence>MEVAGLAVGTLALVGVFEDCVTLFSQIGVAASMEKDYMLLATRLDLQKALLLQWAERMKIYDEGLRDPRLSDPMIESLVFRTLDCIRKLLEDGNVLQMRYGVGQADVKEKVEPSTAASSRLMSRMRNNSLALRLRRDVTACPSDQSNSLHQPSGGNHRAKRRRSDVESLMPHQEALHQQRPYKKLDNKKLQIDLQTLQHRQMPVNNGREKLPSLDKVKWVIKDKEKFDNLVRELSAMITDIDKLVPPQGGDDTKHTILGHDFQTLKSIRELKKIMHASVMDNSELVSITERAIDRACSELILNRLWFRLIDDRERNIADAHSKTLEWSIQPPTPQVVWDDLGQWFRSGRDIYWIHGKPGSGKSTLMKFLYHHPKVMSYLQQWAGDRKLTVASFFLWNVGTLEQSSQEGLARGLLYHVLKQNQELIPAVLPYMWIEAQNGRVDPLIPSESGMKAAFQRIAQETTTGAFAFFIDGLDEFTGNHRDGISFVKSLTASANIKILVSSRPIDTCVAAFSSAPQLRLQDLTVPDIEKYIKDVIQSHPYVAETGCLDDVTVDRLMADVQSKASGVFLWVVLACRTLIEGFEAYDNAEELRRRVDELPPELESLFRHILNSLPPRFLQQAAKLLALCYTSHKLKPQSDISALALAWAHENDMNMRAIEHFERWSSQKRQQKIQMLEGRLRSRCRGLLEIHPSSIMAYRVDFMHRTVYEYLSTPDVWDMDCLQVNDHHFDAVNVLAYMSSYTLYAGWTNGNGHDYRVGEAALDLETVEKCSTADVLIILESLAASLMRDEGVRFPFAVFAWCEMSVNDAAVLLALEFNLTGFITKYDIRAFNTRQKLHYQSDRRQYLLHHALVKPILYGDTSPKHAIRPSVTIVHHLIQSGCDPSESITVLGGETTSAWKIWMSSSRGIAWRQDRRDRFTTLEDLQLAEVTVIMIRAGVDISQNTTQLLDQCKEWSKRSIKMPSQVKSLEAFCNEIRQAVKSRSHDIVCNHASG</sequence>
<dbReference type="InterPro" id="IPR056884">
    <property type="entry name" value="NPHP3-like_N"/>
</dbReference>
<comment type="caution">
    <text evidence="6">The sequence shown here is derived from an EMBL/GenBank/DDBJ whole genome shotgun (WGS) entry which is preliminary data.</text>
</comment>
<dbReference type="Proteomes" id="UP001578633">
    <property type="component" value="Chromosome 2"/>
</dbReference>
<dbReference type="InterPro" id="IPR029498">
    <property type="entry name" value="HeLo_dom"/>
</dbReference>
<feature type="domain" description="Prion-inhibition and propagation HeLo" evidence="3">
    <location>
        <begin position="5"/>
        <end position="273"/>
    </location>
</feature>
<reference evidence="6 7" key="1">
    <citation type="submission" date="2024-09" db="EMBL/GenBank/DDBJ databases">
        <title>T2T genomes of carrot and Alternaria dauci and their utility for understanding host-pathogen interaction during carrot leaf blight disease.</title>
        <authorList>
            <person name="Liu W."/>
            <person name="Xu S."/>
            <person name="Ou C."/>
            <person name="Liu X."/>
            <person name="Zhuang F."/>
            <person name="Deng X.W."/>
        </authorList>
    </citation>
    <scope>NUCLEOTIDE SEQUENCE [LARGE SCALE GENOMIC DNA]</scope>
    <source>
        <strain evidence="6 7">A2016</strain>
    </source>
</reference>
<evidence type="ECO:0008006" key="8">
    <source>
        <dbReference type="Google" id="ProtNLM"/>
    </source>
</evidence>
<dbReference type="Gene3D" id="1.20.120.1020">
    <property type="entry name" value="Prion-inhibition and propagation, HeLo domain"/>
    <property type="match status" value="1"/>
</dbReference>
<dbReference type="Gene3D" id="3.40.50.300">
    <property type="entry name" value="P-loop containing nucleotide triphosphate hydrolases"/>
    <property type="match status" value="1"/>
</dbReference>
<evidence type="ECO:0000259" key="3">
    <source>
        <dbReference type="Pfam" id="PF14479"/>
    </source>
</evidence>
<dbReference type="Pfam" id="PF14479">
    <property type="entry name" value="HeLo"/>
    <property type="match status" value="1"/>
</dbReference>
<dbReference type="Pfam" id="PF25053">
    <property type="entry name" value="DUF7791"/>
    <property type="match status" value="1"/>
</dbReference>
<dbReference type="InterPro" id="IPR038305">
    <property type="entry name" value="HeLo_sf"/>
</dbReference>
<dbReference type="GeneID" id="96082529"/>
<dbReference type="InterPro" id="IPR027417">
    <property type="entry name" value="P-loop_NTPase"/>
</dbReference>
<dbReference type="PANTHER" id="PTHR10039">
    <property type="entry name" value="AMELOGENIN"/>
    <property type="match status" value="1"/>
</dbReference>
<protein>
    <recommendedName>
        <fullName evidence="8">Prion-inhibition and propagation HeLo domain-containing protein</fullName>
    </recommendedName>
</protein>
<dbReference type="SUPFAM" id="SSF52540">
    <property type="entry name" value="P-loop containing nucleoside triphosphate hydrolases"/>
    <property type="match status" value="1"/>
</dbReference>
<accession>A0ABR3UQ58</accession>
<dbReference type="Pfam" id="PF24883">
    <property type="entry name" value="NPHP3_N"/>
    <property type="match status" value="1"/>
</dbReference>
<organism evidence="6 7">
    <name type="scientific">Alternaria dauci</name>
    <dbReference type="NCBI Taxonomy" id="48095"/>
    <lineage>
        <taxon>Eukaryota</taxon>
        <taxon>Fungi</taxon>
        <taxon>Dikarya</taxon>
        <taxon>Ascomycota</taxon>
        <taxon>Pezizomycotina</taxon>
        <taxon>Dothideomycetes</taxon>
        <taxon>Pleosporomycetidae</taxon>
        <taxon>Pleosporales</taxon>
        <taxon>Pleosporineae</taxon>
        <taxon>Pleosporaceae</taxon>
        <taxon>Alternaria</taxon>
        <taxon>Alternaria sect. Porri</taxon>
    </lineage>
</organism>
<evidence type="ECO:0000256" key="1">
    <source>
        <dbReference type="ARBA" id="ARBA00022737"/>
    </source>
</evidence>
<feature type="compositionally biased region" description="Polar residues" evidence="2">
    <location>
        <begin position="142"/>
        <end position="154"/>
    </location>
</feature>
<evidence type="ECO:0000259" key="5">
    <source>
        <dbReference type="Pfam" id="PF25053"/>
    </source>
</evidence>
<evidence type="ECO:0000256" key="2">
    <source>
        <dbReference type="SAM" id="MobiDB-lite"/>
    </source>
</evidence>
<feature type="domain" description="DUF7791" evidence="5">
    <location>
        <begin position="613"/>
        <end position="734"/>
    </location>
</feature>
<dbReference type="PANTHER" id="PTHR10039:SF5">
    <property type="entry name" value="NACHT DOMAIN-CONTAINING PROTEIN"/>
    <property type="match status" value="1"/>
</dbReference>
<evidence type="ECO:0000259" key="4">
    <source>
        <dbReference type="Pfam" id="PF24883"/>
    </source>
</evidence>
<dbReference type="EMBL" id="JBHGVX010000002">
    <property type="protein sequence ID" value="KAL1798170.1"/>
    <property type="molecule type" value="Genomic_DNA"/>
</dbReference>
<dbReference type="RefSeq" id="XP_069308754.1">
    <property type="nucleotide sequence ID" value="XM_069449829.1"/>
</dbReference>
<proteinExistence type="predicted"/>
<keyword evidence="7" id="KW-1185">Reference proteome</keyword>
<dbReference type="InterPro" id="IPR056693">
    <property type="entry name" value="DUF7791"/>
</dbReference>
<name>A0ABR3UQ58_9PLEO</name>
<keyword evidence="1" id="KW-0677">Repeat</keyword>
<feature type="domain" description="Nephrocystin 3-like N-terminal" evidence="4">
    <location>
        <begin position="343"/>
        <end position="504"/>
    </location>
</feature>